<dbReference type="Pfam" id="PF00158">
    <property type="entry name" value="Sigma54_activat"/>
    <property type="match status" value="1"/>
</dbReference>
<evidence type="ECO:0000313" key="10">
    <source>
        <dbReference type="Proteomes" id="UP000579281"/>
    </source>
</evidence>
<evidence type="ECO:0000256" key="2">
    <source>
        <dbReference type="ARBA" id="ARBA00022741"/>
    </source>
</evidence>
<keyword evidence="4" id="KW-0067">ATP-binding</keyword>
<dbReference type="RefSeq" id="WP_184307763.1">
    <property type="nucleotide sequence ID" value="NZ_JACHEN010000002.1"/>
</dbReference>
<dbReference type="CDD" id="cd00006">
    <property type="entry name" value="PTS_IIA_man"/>
    <property type="match status" value="1"/>
</dbReference>
<dbReference type="InterPro" id="IPR033887">
    <property type="entry name" value="PTS_IIA_man"/>
</dbReference>
<accession>A0A841KMA3</accession>
<evidence type="ECO:0000259" key="6">
    <source>
        <dbReference type="PROSITE" id="PS50045"/>
    </source>
</evidence>
<keyword evidence="1" id="KW-0808">Transferase</keyword>
<dbReference type="GO" id="GO:0003677">
    <property type="term" value="F:DNA binding"/>
    <property type="evidence" value="ECO:0007669"/>
    <property type="project" value="UniProtKB-KW"/>
</dbReference>
<dbReference type="Pfam" id="PF03610">
    <property type="entry name" value="EIIA-man"/>
    <property type="match status" value="1"/>
</dbReference>
<dbReference type="PROSITE" id="PS51372">
    <property type="entry name" value="PRD_2"/>
    <property type="match status" value="2"/>
</dbReference>
<dbReference type="Gene3D" id="1.10.1790.10">
    <property type="entry name" value="PRD domain"/>
    <property type="match status" value="2"/>
</dbReference>
<comment type="caution">
    <text evidence="9">The sequence shown here is derived from an EMBL/GenBank/DDBJ whole genome shotgun (WGS) entry which is preliminary data.</text>
</comment>
<dbReference type="InterPro" id="IPR036662">
    <property type="entry name" value="PTS_EIIA_man-typ_sf"/>
</dbReference>
<dbReference type="Proteomes" id="UP000579281">
    <property type="component" value="Unassembled WGS sequence"/>
</dbReference>
<dbReference type="CDD" id="cd00009">
    <property type="entry name" value="AAA"/>
    <property type="match status" value="1"/>
</dbReference>
<gene>
    <name evidence="9" type="ORF">HNQ80_000461</name>
</gene>
<dbReference type="InterPro" id="IPR002078">
    <property type="entry name" value="Sigma_54_int"/>
</dbReference>
<evidence type="ECO:0000259" key="8">
    <source>
        <dbReference type="PROSITE" id="PS51372"/>
    </source>
</evidence>
<sequence length="901" mass="103822">MKKIDNVYQMLEELEGRMKRGISAFEISEVLHIDRTSVSRYLNRLYEEKKVEKFEGRPVLFRVMRGLEIPTKNSDSNNSLDKIIGSQSSLQVPIQQAKAAILYPPRGLHTLILGETGVGKSMFAELMYQFAKESGVIKEEAAFIRFNCADYAENPQLLISQIFGVKKGSYTGADRDREGLLKKAHEGILFLDEVHRLSPQGQEMLFTYIDKGCFKPLGETEKSVYADVQIIAATTEDPQSYLLNTFTRRIPMMITLPSLKERDLTERHYLIETFIKQESKRIGKSIYINKNSFVSFLLYDCPNNIGQLRSDIQLACAKAFANYKSKKEDYILISQSDLPQHVKKGMLQIHRYRDEMDLLLKRKGDILRFYFKENSNQNSLDIYRDREDFYDIIETKIESLKSAGIQEEEINQIINLDIESHFHKYIGNFSQNMRKNEVAKIVDVEVLEMVEMMLELAKNKLYREYDEKIYFGLALHIHGFMERVNKGTKIYHPKLNFIRVEYPDEFLVAMEIARYMDQRLGVQTPLDEIGYLTMFLATNPLDVVGEKEEKVGILVIMHGNSTASSMVDVCNALIGEEHAVALDMPLSMNPQAMYEIAKEKVIELDRGKGVLMMVDMGSLTNFGDMIYEETGVIVKTVDMVTTSLVIDACRKAVLGREIQDIYEVRSEVSAMARVNELRNDLEKKNLIITACFTGEGASERLKRILEEKVTLNEDTEIIPLNIINRREFMALLDQYKEMYRILAVVSTIDIHLKEIPFIPAMEILQGHGIQVMEQIIQEEQLFIGVSKSLKNHMTTADGETVAKEIRWVIDDIEKHLKVRIRNEVKIGIALHIGFLIDRLKAGGKEVVFRDLEAYSDQYSRELKFVKARIQPLEEKYKIEITKHDLAYICKMFLSNQDDLRE</sequence>
<dbReference type="InterPro" id="IPR025943">
    <property type="entry name" value="Sigma_54_int_dom_ATP-bd_2"/>
</dbReference>
<dbReference type="InterPro" id="IPR036634">
    <property type="entry name" value="PRD_sf"/>
</dbReference>
<feature type="domain" description="Sigma-54 factor interaction" evidence="6">
    <location>
        <begin position="83"/>
        <end position="317"/>
    </location>
</feature>
<reference evidence="9 10" key="1">
    <citation type="submission" date="2020-08" db="EMBL/GenBank/DDBJ databases">
        <title>Genomic Encyclopedia of Type Strains, Phase IV (KMG-IV): sequencing the most valuable type-strain genomes for metagenomic binning, comparative biology and taxonomic classification.</title>
        <authorList>
            <person name="Goeker M."/>
        </authorList>
    </citation>
    <scope>NUCLEOTIDE SEQUENCE [LARGE SCALE GENOMIC DNA]</scope>
    <source>
        <strain evidence="9 10">DSM 103526</strain>
    </source>
</reference>
<dbReference type="EMBL" id="JACHEN010000002">
    <property type="protein sequence ID" value="MBB6214381.1"/>
    <property type="molecule type" value="Genomic_DNA"/>
</dbReference>
<feature type="domain" description="PRD" evidence="8">
    <location>
        <begin position="441"/>
        <end position="546"/>
    </location>
</feature>
<dbReference type="InterPro" id="IPR004701">
    <property type="entry name" value="PTS_EIIA_man-typ"/>
</dbReference>
<dbReference type="PANTHER" id="PTHR32071">
    <property type="entry name" value="TRANSCRIPTIONAL REGULATORY PROTEIN"/>
    <property type="match status" value="1"/>
</dbReference>
<dbReference type="PROSITE" id="PS51096">
    <property type="entry name" value="PTS_EIIA_TYPE_4"/>
    <property type="match status" value="1"/>
</dbReference>
<proteinExistence type="predicted"/>
<dbReference type="PROSITE" id="PS00676">
    <property type="entry name" value="SIGMA54_INTERACT_2"/>
    <property type="match status" value="1"/>
</dbReference>
<evidence type="ECO:0000256" key="5">
    <source>
        <dbReference type="ARBA" id="ARBA00023125"/>
    </source>
</evidence>
<feature type="domain" description="PRD" evidence="8">
    <location>
        <begin position="796"/>
        <end position="901"/>
    </location>
</feature>
<dbReference type="Gene3D" id="3.40.50.300">
    <property type="entry name" value="P-loop containing nucleotide triphosphate hydrolases"/>
    <property type="match status" value="1"/>
</dbReference>
<dbReference type="GO" id="GO:0006355">
    <property type="term" value="P:regulation of DNA-templated transcription"/>
    <property type="evidence" value="ECO:0007669"/>
    <property type="project" value="InterPro"/>
</dbReference>
<dbReference type="SUPFAM" id="SSF63520">
    <property type="entry name" value="PTS-regulatory domain, PRD"/>
    <property type="match status" value="2"/>
</dbReference>
<feature type="domain" description="PTS EIIA type-4" evidence="7">
    <location>
        <begin position="550"/>
        <end position="681"/>
    </location>
</feature>
<keyword evidence="5" id="KW-0238">DNA-binding</keyword>
<evidence type="ECO:0000256" key="4">
    <source>
        <dbReference type="ARBA" id="ARBA00022840"/>
    </source>
</evidence>
<keyword evidence="3" id="KW-0418">Kinase</keyword>
<dbReference type="GO" id="GO:0005524">
    <property type="term" value="F:ATP binding"/>
    <property type="evidence" value="ECO:0007669"/>
    <property type="project" value="UniProtKB-KW"/>
</dbReference>
<dbReference type="AlphaFoldDB" id="A0A841KMA3"/>
<protein>
    <submittedName>
        <fullName evidence="9">Transcriptional regulatory protein LevR/transcriptional regulator with AAA-type ATPase domain</fullName>
    </submittedName>
</protein>
<organism evidence="9 10">
    <name type="scientific">Anaerosolibacter carboniphilus</name>
    <dbReference type="NCBI Taxonomy" id="1417629"/>
    <lineage>
        <taxon>Bacteria</taxon>
        <taxon>Bacillati</taxon>
        <taxon>Bacillota</taxon>
        <taxon>Clostridia</taxon>
        <taxon>Peptostreptococcales</taxon>
        <taxon>Thermotaleaceae</taxon>
        <taxon>Anaerosolibacter</taxon>
    </lineage>
</organism>
<name>A0A841KMA3_9FIRM</name>
<dbReference type="PANTHER" id="PTHR32071:SF38">
    <property type="entry name" value="PSP OPERON TRANSCRIPTIONAL ACTIVATOR"/>
    <property type="match status" value="1"/>
</dbReference>
<dbReference type="Pfam" id="PF00874">
    <property type="entry name" value="PRD"/>
    <property type="match status" value="2"/>
</dbReference>
<dbReference type="InterPro" id="IPR036390">
    <property type="entry name" value="WH_DNA-bd_sf"/>
</dbReference>
<dbReference type="PROSITE" id="PS50045">
    <property type="entry name" value="SIGMA54_INTERACT_4"/>
    <property type="match status" value="1"/>
</dbReference>
<dbReference type="GO" id="GO:0009401">
    <property type="term" value="P:phosphoenolpyruvate-dependent sugar phosphotransferase system"/>
    <property type="evidence" value="ECO:0007669"/>
    <property type="project" value="InterPro"/>
</dbReference>
<dbReference type="InterPro" id="IPR027417">
    <property type="entry name" value="P-loop_NTPase"/>
</dbReference>
<dbReference type="SUPFAM" id="SSF53062">
    <property type="entry name" value="PTS system fructose IIA component-like"/>
    <property type="match status" value="1"/>
</dbReference>
<evidence type="ECO:0000313" key="9">
    <source>
        <dbReference type="EMBL" id="MBB6214381.1"/>
    </source>
</evidence>
<dbReference type="InterPro" id="IPR003593">
    <property type="entry name" value="AAA+_ATPase"/>
</dbReference>
<dbReference type="InterPro" id="IPR011608">
    <property type="entry name" value="PRD"/>
</dbReference>
<dbReference type="SUPFAM" id="SSF52540">
    <property type="entry name" value="P-loop containing nucleoside triphosphate hydrolases"/>
    <property type="match status" value="1"/>
</dbReference>
<dbReference type="GO" id="GO:0016020">
    <property type="term" value="C:membrane"/>
    <property type="evidence" value="ECO:0007669"/>
    <property type="project" value="InterPro"/>
</dbReference>
<dbReference type="SUPFAM" id="SSF46785">
    <property type="entry name" value="Winged helix' DNA-binding domain"/>
    <property type="match status" value="1"/>
</dbReference>
<dbReference type="GO" id="GO:0016301">
    <property type="term" value="F:kinase activity"/>
    <property type="evidence" value="ECO:0007669"/>
    <property type="project" value="UniProtKB-KW"/>
</dbReference>
<evidence type="ECO:0000259" key="7">
    <source>
        <dbReference type="PROSITE" id="PS51096"/>
    </source>
</evidence>
<keyword evidence="10" id="KW-1185">Reference proteome</keyword>
<evidence type="ECO:0000256" key="3">
    <source>
        <dbReference type="ARBA" id="ARBA00022777"/>
    </source>
</evidence>
<evidence type="ECO:0000256" key="1">
    <source>
        <dbReference type="ARBA" id="ARBA00022679"/>
    </source>
</evidence>
<dbReference type="SMART" id="SM00382">
    <property type="entry name" value="AAA"/>
    <property type="match status" value="1"/>
</dbReference>
<dbReference type="Gene3D" id="3.40.50.510">
    <property type="entry name" value="Phosphotransferase system, mannose-type IIA component"/>
    <property type="match status" value="1"/>
</dbReference>
<keyword evidence="2" id="KW-0547">Nucleotide-binding</keyword>